<evidence type="ECO:0000256" key="1">
    <source>
        <dbReference type="ARBA" id="ARBA00006484"/>
    </source>
</evidence>
<dbReference type="InterPro" id="IPR002347">
    <property type="entry name" value="SDR_fam"/>
</dbReference>
<dbReference type="Gene3D" id="3.40.50.720">
    <property type="entry name" value="NAD(P)-binding Rossmann-like Domain"/>
    <property type="match status" value="1"/>
</dbReference>
<dbReference type="CDD" id="cd05334">
    <property type="entry name" value="DHPR_SDR_c_like"/>
    <property type="match status" value="1"/>
</dbReference>
<keyword evidence="3" id="KW-0521">NADP</keyword>
<evidence type="ECO:0000313" key="9">
    <source>
        <dbReference type="EMBL" id="RKP23846.1"/>
    </source>
</evidence>
<evidence type="ECO:0000256" key="5">
    <source>
        <dbReference type="ARBA" id="ARBA00023007"/>
    </source>
</evidence>
<sequence length="231" mass="24009">MSSTVLVYGGAGALGASTVQYFKEQGWTAISVDVRSNADASSNVLVDANASVAEQAKHVVEQLETTLGDTRLDALLCVAGGWAGGRIDKLESLSNAELMWKQSVNSSLVAGHIASRYLKPNGLLVLTGAQAAKEGTSMVGYGLAKAAVHQLTASLASDASGLPSGARVAAILPVTLDTPGNRAGMPNADFSAWTPLNDINKKLFAWATHKEPVDNGKLVSVVTQNGETRFD</sequence>
<dbReference type="GO" id="GO:0005737">
    <property type="term" value="C:cytoplasm"/>
    <property type="evidence" value="ECO:0007669"/>
    <property type="project" value="TreeGrafter"/>
</dbReference>
<dbReference type="PRINTS" id="PR00081">
    <property type="entry name" value="GDHRDH"/>
</dbReference>
<dbReference type="FunFam" id="3.40.50.720:FF:000157">
    <property type="entry name" value="Quinoid dihydropteridine reductase"/>
    <property type="match status" value="1"/>
</dbReference>
<reference evidence="10" key="1">
    <citation type="journal article" date="2018" name="Nat. Microbiol.">
        <title>Leveraging single-cell genomics to expand the fungal tree of life.</title>
        <authorList>
            <person name="Ahrendt S.R."/>
            <person name="Quandt C.A."/>
            <person name="Ciobanu D."/>
            <person name="Clum A."/>
            <person name="Salamov A."/>
            <person name="Andreopoulos B."/>
            <person name="Cheng J.F."/>
            <person name="Woyke T."/>
            <person name="Pelin A."/>
            <person name="Henrissat B."/>
            <person name="Reynolds N.K."/>
            <person name="Benny G.L."/>
            <person name="Smith M.E."/>
            <person name="James T.Y."/>
            <person name="Grigoriev I.V."/>
        </authorList>
    </citation>
    <scope>NUCLEOTIDE SEQUENCE [LARGE SCALE GENOMIC DNA]</scope>
    <source>
        <strain evidence="10">Benny S71-1</strain>
    </source>
</reference>
<comment type="similarity">
    <text evidence="1">Belongs to the short-chain dehydrogenases/reductases (SDR) family.</text>
</comment>
<evidence type="ECO:0000256" key="7">
    <source>
        <dbReference type="ARBA" id="ARBA00039520"/>
    </source>
</evidence>
<comment type="subunit">
    <text evidence="2">Homodimer.</text>
</comment>
<accession>A0A4P9YV20</accession>
<keyword evidence="4" id="KW-0560">Oxidoreductase</keyword>
<dbReference type="GO" id="GO:0006729">
    <property type="term" value="P:tetrahydrobiopterin biosynthetic process"/>
    <property type="evidence" value="ECO:0007669"/>
    <property type="project" value="UniProtKB-KW"/>
</dbReference>
<protein>
    <recommendedName>
        <fullName evidence="7">Dihydropteridine reductase</fullName>
        <ecNumber evidence="6">1.5.1.34</ecNumber>
    </recommendedName>
    <alternativeName>
        <fullName evidence="8">Quinoid dihydropteridine reductase</fullName>
    </alternativeName>
</protein>
<dbReference type="GO" id="GO:0004155">
    <property type="term" value="F:6,7-dihydropteridine reductase activity"/>
    <property type="evidence" value="ECO:0007669"/>
    <property type="project" value="UniProtKB-EC"/>
</dbReference>
<dbReference type="EMBL" id="KZ990641">
    <property type="protein sequence ID" value="RKP23846.1"/>
    <property type="molecule type" value="Genomic_DNA"/>
</dbReference>
<dbReference type="AlphaFoldDB" id="A0A4P9YV20"/>
<evidence type="ECO:0000256" key="4">
    <source>
        <dbReference type="ARBA" id="ARBA00023002"/>
    </source>
</evidence>
<dbReference type="Pfam" id="PF13561">
    <property type="entry name" value="adh_short_C2"/>
    <property type="match status" value="1"/>
</dbReference>
<gene>
    <name evidence="9" type="ORF">SYNPS1DRAFT_24074</name>
</gene>
<name>A0A4P9YV20_9FUNG</name>
<dbReference type="GO" id="GO:0070404">
    <property type="term" value="F:NADH binding"/>
    <property type="evidence" value="ECO:0007669"/>
    <property type="project" value="TreeGrafter"/>
</dbReference>
<organism evidence="9 10">
    <name type="scientific">Syncephalis pseudoplumigaleata</name>
    <dbReference type="NCBI Taxonomy" id="1712513"/>
    <lineage>
        <taxon>Eukaryota</taxon>
        <taxon>Fungi</taxon>
        <taxon>Fungi incertae sedis</taxon>
        <taxon>Zoopagomycota</taxon>
        <taxon>Zoopagomycotina</taxon>
        <taxon>Zoopagomycetes</taxon>
        <taxon>Zoopagales</taxon>
        <taxon>Piptocephalidaceae</taxon>
        <taxon>Syncephalis</taxon>
    </lineage>
</organism>
<dbReference type="SUPFAM" id="SSF51735">
    <property type="entry name" value="NAD(P)-binding Rossmann-fold domains"/>
    <property type="match status" value="1"/>
</dbReference>
<dbReference type="GO" id="GO:0070402">
    <property type="term" value="F:NADPH binding"/>
    <property type="evidence" value="ECO:0007669"/>
    <property type="project" value="TreeGrafter"/>
</dbReference>
<dbReference type="GO" id="GO:0006559">
    <property type="term" value="P:L-phenylalanine catabolic process"/>
    <property type="evidence" value="ECO:0007669"/>
    <property type="project" value="TreeGrafter"/>
</dbReference>
<dbReference type="InterPro" id="IPR036291">
    <property type="entry name" value="NAD(P)-bd_dom_sf"/>
</dbReference>
<proteinExistence type="inferred from homology"/>
<keyword evidence="10" id="KW-1185">Reference proteome</keyword>
<dbReference type="PANTHER" id="PTHR15104:SF0">
    <property type="entry name" value="DIHYDROPTERIDINE REDUCTASE"/>
    <property type="match status" value="1"/>
</dbReference>
<dbReference type="PANTHER" id="PTHR15104">
    <property type="entry name" value="DIHYDROPTERIDINE REDUCTASE"/>
    <property type="match status" value="1"/>
</dbReference>
<dbReference type="OrthoDB" id="1204at2759"/>
<evidence type="ECO:0000256" key="2">
    <source>
        <dbReference type="ARBA" id="ARBA00011738"/>
    </source>
</evidence>
<evidence type="ECO:0000313" key="10">
    <source>
        <dbReference type="Proteomes" id="UP000278143"/>
    </source>
</evidence>
<evidence type="ECO:0000256" key="6">
    <source>
        <dbReference type="ARBA" id="ARBA00039153"/>
    </source>
</evidence>
<dbReference type="EC" id="1.5.1.34" evidence="6"/>
<keyword evidence="5" id="KW-0783">Tetrahydrobiopterin biosynthesis</keyword>
<dbReference type="Proteomes" id="UP000278143">
    <property type="component" value="Unassembled WGS sequence"/>
</dbReference>
<evidence type="ECO:0000256" key="8">
    <source>
        <dbReference type="ARBA" id="ARBA00041348"/>
    </source>
</evidence>
<evidence type="ECO:0000256" key="3">
    <source>
        <dbReference type="ARBA" id="ARBA00022857"/>
    </source>
</evidence>